<evidence type="ECO:0000256" key="1">
    <source>
        <dbReference type="ARBA" id="ARBA00022679"/>
    </source>
</evidence>
<dbReference type="RefSeq" id="WP_007476435.1">
    <property type="nucleotide sequence ID" value="NZ_KQ130617.1"/>
</dbReference>
<dbReference type="Gene3D" id="3.40.50.10240">
    <property type="entry name" value="Thiamin pyrophosphokinase, catalytic domain"/>
    <property type="match status" value="1"/>
</dbReference>
<keyword evidence="4" id="KW-0067">ATP-binding</keyword>
<dbReference type="InterPro" id="IPR006282">
    <property type="entry name" value="Thi_PPkinase"/>
</dbReference>
<dbReference type="GO" id="GO:0009229">
    <property type="term" value="P:thiamine diphosphate biosynthetic process"/>
    <property type="evidence" value="ECO:0007669"/>
    <property type="project" value="InterPro"/>
</dbReference>
<feature type="domain" description="Thiamin pyrophosphokinase thiamin-binding" evidence="6">
    <location>
        <begin position="144"/>
        <end position="208"/>
    </location>
</feature>
<dbReference type="PATRIC" id="fig|1430899.3.peg.2058"/>
<keyword evidence="8" id="KW-1185">Reference proteome</keyword>
<dbReference type="CDD" id="cd07995">
    <property type="entry name" value="TPK"/>
    <property type="match status" value="1"/>
</dbReference>
<keyword evidence="3 7" id="KW-0418">Kinase</keyword>
<dbReference type="InterPro" id="IPR036371">
    <property type="entry name" value="TPK_B1-bd_sf"/>
</dbReference>
<reference evidence="7 8" key="1">
    <citation type="journal article" date="2015" name="Genome Biol. Evol.">
        <title>Comparative Genomics of Listeria Sensu Lato: Genus-Wide Differences in Evolutionary Dynamics and the Progressive Gain of Complex, Potentially Pathogenicity-Related Traits through Lateral Gene Transfer.</title>
        <authorList>
            <person name="Chiara M."/>
            <person name="Caruso M."/>
            <person name="D'Erchia A.M."/>
            <person name="Manzari C."/>
            <person name="Fraccalvieri R."/>
            <person name="Goffredo E."/>
            <person name="Latorre L."/>
            <person name="Miccolupo A."/>
            <person name="Padalino I."/>
            <person name="Santagada G."/>
            <person name="Chiocco D."/>
            <person name="Pesole G."/>
            <person name="Horner D.S."/>
            <person name="Parisi A."/>
        </authorList>
    </citation>
    <scope>NUCLEOTIDE SEQUENCE [LARGE SCALE GENOMIC DNA]</scope>
    <source>
        <strain evidence="7 8">1991</strain>
    </source>
</reference>
<evidence type="ECO:0000259" key="6">
    <source>
        <dbReference type="SMART" id="SM00983"/>
    </source>
</evidence>
<dbReference type="GO" id="GO:0004788">
    <property type="term" value="F:thiamine diphosphokinase activity"/>
    <property type="evidence" value="ECO:0007669"/>
    <property type="project" value="UniProtKB-UniRule"/>
</dbReference>
<dbReference type="NCBIfam" id="TIGR01378">
    <property type="entry name" value="thi_PPkinase"/>
    <property type="match status" value="1"/>
</dbReference>
<keyword evidence="1" id="KW-0808">Transferase</keyword>
<protein>
    <recommendedName>
        <fullName evidence="5">Thiamine diphosphokinase</fullName>
        <ecNumber evidence="5">2.7.6.2</ecNumber>
    </recommendedName>
</protein>
<comment type="caution">
    <text evidence="7">The sequence shown here is derived from an EMBL/GenBank/DDBJ whole genome shotgun (WGS) entry which is preliminary data.</text>
</comment>
<dbReference type="SUPFAM" id="SSF63999">
    <property type="entry name" value="Thiamin pyrophosphokinase, catalytic domain"/>
    <property type="match status" value="1"/>
</dbReference>
<dbReference type="Pfam" id="PF04265">
    <property type="entry name" value="TPK_B1_binding"/>
    <property type="match status" value="1"/>
</dbReference>
<sequence length="215" mass="24047">MKIVNIMVGGPASELPDLAPCTTEKSIWIGVDGGAKRLLHLNIPFEIALGDFDSLTESELQSVKEKVADVRIFPAEKDQTDTEIGLEAAMALQPDLIRIFGATGGRMDHLLANLMMLTKPQFLDATTRVEMIDRFNYMKMYTPGDYMLLKQEDKKYVAFTTMANVEGLTLQGFKYPLENASFPFGRALSSNEFVEEKARFSFQTGLILMTQSKDE</sequence>
<gene>
    <name evidence="7" type="ORF">X560_2006</name>
</gene>
<dbReference type="GO" id="GO:0005524">
    <property type="term" value="F:ATP binding"/>
    <property type="evidence" value="ECO:0007669"/>
    <property type="project" value="UniProtKB-KW"/>
</dbReference>
<evidence type="ECO:0000256" key="2">
    <source>
        <dbReference type="ARBA" id="ARBA00022741"/>
    </source>
</evidence>
<dbReference type="InterPro" id="IPR053149">
    <property type="entry name" value="TPK"/>
</dbReference>
<keyword evidence="2" id="KW-0547">Nucleotide-binding</keyword>
<evidence type="ECO:0000313" key="7">
    <source>
        <dbReference type="EMBL" id="KMT58790.1"/>
    </source>
</evidence>
<dbReference type="Pfam" id="PF04263">
    <property type="entry name" value="TPK_catalytic"/>
    <property type="match status" value="1"/>
</dbReference>
<dbReference type="AlphaFoldDB" id="A0A0J8G831"/>
<name>A0A0J8G831_9LIST</name>
<dbReference type="EMBL" id="AZHO01000024">
    <property type="protein sequence ID" value="KMT58790.1"/>
    <property type="molecule type" value="Genomic_DNA"/>
</dbReference>
<dbReference type="OrthoDB" id="9804377at2"/>
<dbReference type="SMART" id="SM00983">
    <property type="entry name" value="TPK_B1_binding"/>
    <property type="match status" value="1"/>
</dbReference>
<dbReference type="GO" id="GO:0016301">
    <property type="term" value="F:kinase activity"/>
    <property type="evidence" value="ECO:0007669"/>
    <property type="project" value="UniProtKB-KW"/>
</dbReference>
<evidence type="ECO:0000256" key="4">
    <source>
        <dbReference type="ARBA" id="ARBA00022840"/>
    </source>
</evidence>
<accession>A0A0J8G831</accession>
<dbReference type="PANTHER" id="PTHR41299:SF1">
    <property type="entry name" value="THIAMINE PYROPHOSPHOKINASE"/>
    <property type="match status" value="1"/>
</dbReference>
<dbReference type="GO" id="GO:0006772">
    <property type="term" value="P:thiamine metabolic process"/>
    <property type="evidence" value="ECO:0007669"/>
    <property type="project" value="UniProtKB-UniRule"/>
</dbReference>
<evidence type="ECO:0000256" key="5">
    <source>
        <dbReference type="NCBIfam" id="TIGR01378"/>
    </source>
</evidence>
<dbReference type="InterPro" id="IPR007373">
    <property type="entry name" value="Thiamin_PyroPKinase_B1-bd"/>
</dbReference>
<dbReference type="InterPro" id="IPR007371">
    <property type="entry name" value="TPK_catalytic"/>
</dbReference>
<dbReference type="GO" id="GO:0030975">
    <property type="term" value="F:thiamine binding"/>
    <property type="evidence" value="ECO:0007669"/>
    <property type="project" value="InterPro"/>
</dbReference>
<evidence type="ECO:0000256" key="3">
    <source>
        <dbReference type="ARBA" id="ARBA00022777"/>
    </source>
</evidence>
<evidence type="ECO:0000313" key="8">
    <source>
        <dbReference type="Proteomes" id="UP000052258"/>
    </source>
</evidence>
<dbReference type="PANTHER" id="PTHR41299">
    <property type="entry name" value="THIAMINE PYROPHOSPHOKINASE"/>
    <property type="match status" value="1"/>
</dbReference>
<proteinExistence type="predicted"/>
<dbReference type="SUPFAM" id="SSF63862">
    <property type="entry name" value="Thiamin pyrophosphokinase, substrate-binding domain"/>
    <property type="match status" value="1"/>
</dbReference>
<organism evidence="7 8">
    <name type="scientific">Listeria fleischmannii 1991</name>
    <dbReference type="NCBI Taxonomy" id="1430899"/>
    <lineage>
        <taxon>Bacteria</taxon>
        <taxon>Bacillati</taxon>
        <taxon>Bacillota</taxon>
        <taxon>Bacilli</taxon>
        <taxon>Bacillales</taxon>
        <taxon>Listeriaceae</taxon>
        <taxon>Listeria</taxon>
    </lineage>
</organism>
<dbReference type="Proteomes" id="UP000052258">
    <property type="component" value="Unassembled WGS sequence"/>
</dbReference>
<dbReference type="EC" id="2.7.6.2" evidence="5"/>
<dbReference type="InterPro" id="IPR036759">
    <property type="entry name" value="TPK_catalytic_sf"/>
</dbReference>